<name>A0ABW3YJ36_9ACTN</name>
<dbReference type="EMBL" id="JBHTMP010000032">
    <property type="protein sequence ID" value="MFD1323451.1"/>
    <property type="molecule type" value="Genomic_DNA"/>
</dbReference>
<evidence type="ECO:0000313" key="2">
    <source>
        <dbReference type="Proteomes" id="UP001597260"/>
    </source>
</evidence>
<gene>
    <name evidence="1" type="ORF">ACFQ4H_20385</name>
</gene>
<sequence>MAPNDAQSHAETLLKESIEKVSGELVRFDDGKRQLVDAINSAMRTAALISPVGALLFNERVSNAIKPLFQQFEELKSSCNEFIEAGLPVFSLIQVGFGWNNMVLPQLSGMVKYSREIRSDALRVWQGPAASAYYEKREGQQDGLQGLTNVVEDTGNWLIDVAALNAKFLIDIARPLTEAVEAIIEIAVELATAVGVLEAIDTAADAIAKAATAILTIAHEAGIHTADSIQLLSDARSILNNNSYFPEGLWPQAVNKPAKV</sequence>
<comment type="caution">
    <text evidence="1">The sequence shown here is derived from an EMBL/GenBank/DDBJ whole genome shotgun (WGS) entry which is preliminary data.</text>
</comment>
<proteinExistence type="predicted"/>
<dbReference type="Proteomes" id="UP001597260">
    <property type="component" value="Unassembled WGS sequence"/>
</dbReference>
<accession>A0ABW3YJ36</accession>
<protein>
    <recommendedName>
        <fullName evidence="3">Excreted virulence factor EspC, type VII ESX diderm</fullName>
    </recommendedName>
</protein>
<evidence type="ECO:0008006" key="3">
    <source>
        <dbReference type="Google" id="ProtNLM"/>
    </source>
</evidence>
<evidence type="ECO:0000313" key="1">
    <source>
        <dbReference type="EMBL" id="MFD1323451.1"/>
    </source>
</evidence>
<reference evidence="2" key="1">
    <citation type="journal article" date="2019" name="Int. J. Syst. Evol. Microbiol.">
        <title>The Global Catalogue of Microorganisms (GCM) 10K type strain sequencing project: providing services to taxonomists for standard genome sequencing and annotation.</title>
        <authorList>
            <consortium name="The Broad Institute Genomics Platform"/>
            <consortium name="The Broad Institute Genome Sequencing Center for Infectious Disease"/>
            <person name="Wu L."/>
            <person name="Ma J."/>
        </authorList>
    </citation>
    <scope>NUCLEOTIDE SEQUENCE [LARGE SCALE GENOMIC DNA]</scope>
    <source>
        <strain evidence="2">JCM 31037</strain>
    </source>
</reference>
<dbReference type="RefSeq" id="WP_377572648.1">
    <property type="nucleotide sequence ID" value="NZ_JBHTMP010000032.1"/>
</dbReference>
<keyword evidence="2" id="KW-1185">Reference proteome</keyword>
<organism evidence="1 2">
    <name type="scientific">Micromonospora sonneratiae</name>
    <dbReference type="NCBI Taxonomy" id="1184706"/>
    <lineage>
        <taxon>Bacteria</taxon>
        <taxon>Bacillati</taxon>
        <taxon>Actinomycetota</taxon>
        <taxon>Actinomycetes</taxon>
        <taxon>Micromonosporales</taxon>
        <taxon>Micromonosporaceae</taxon>
        <taxon>Micromonospora</taxon>
    </lineage>
</organism>